<name>A0A6S6TD84_9BACT</name>
<dbReference type="EMBL" id="CACVAR010000275">
    <property type="protein sequence ID" value="CAA6817145.1"/>
    <property type="molecule type" value="Genomic_DNA"/>
</dbReference>
<proteinExistence type="predicted"/>
<protein>
    <recommendedName>
        <fullName evidence="2">Phosphate ABC transporter substrate-binding protein</fullName>
    </recommendedName>
</protein>
<organism evidence="1">
    <name type="scientific">uncultured Sulfurovum sp</name>
    <dbReference type="NCBI Taxonomy" id="269237"/>
    <lineage>
        <taxon>Bacteria</taxon>
        <taxon>Pseudomonadati</taxon>
        <taxon>Campylobacterota</taxon>
        <taxon>Epsilonproteobacteria</taxon>
        <taxon>Campylobacterales</taxon>
        <taxon>Sulfurovaceae</taxon>
        <taxon>Sulfurovum</taxon>
        <taxon>environmental samples</taxon>
    </lineage>
</organism>
<gene>
    <name evidence="1" type="ORF">HELGO_WM48683</name>
</gene>
<evidence type="ECO:0000313" key="1">
    <source>
        <dbReference type="EMBL" id="CAA6817145.1"/>
    </source>
</evidence>
<evidence type="ECO:0008006" key="2">
    <source>
        <dbReference type="Google" id="ProtNLM"/>
    </source>
</evidence>
<accession>A0A6S6TD84</accession>
<reference evidence="1" key="1">
    <citation type="submission" date="2020-01" db="EMBL/GenBank/DDBJ databases">
        <authorList>
            <person name="Meier V. D."/>
            <person name="Meier V D."/>
        </authorList>
    </citation>
    <scope>NUCLEOTIDE SEQUENCE</scope>
    <source>
        <strain evidence="1">HLG_WM_MAG_03</strain>
    </source>
</reference>
<dbReference type="AlphaFoldDB" id="A0A6S6TD84"/>
<sequence length="129" mass="14846">MKTLLLTILLSSFAFSNISIYISHKNKLSKVSNKQIADLYLKKTDNINGIKVTPIDSQDKKLFQEFYKKVVKKNPRQLHAYWIKQIYRGSTQPPRKLSPSAIKKAMKKNKAIIAYDKDPKTGHILLTVK</sequence>